<evidence type="ECO:0000313" key="6">
    <source>
        <dbReference type="RefSeq" id="XP_022739603.1"/>
    </source>
</evidence>
<evidence type="ECO:0000313" key="2">
    <source>
        <dbReference type="Proteomes" id="UP000515121"/>
    </source>
</evidence>
<dbReference type="RefSeq" id="XP_022739600.1">
    <property type="nucleotide sequence ID" value="XM_022883865.1"/>
</dbReference>
<proteinExistence type="predicted"/>
<dbReference type="GeneID" id="111291817"/>
<dbReference type="RefSeq" id="XP_022739604.1">
    <property type="nucleotide sequence ID" value="XM_022883869.1"/>
</dbReference>
<organism evidence="2 5">
    <name type="scientific">Durio zibethinus</name>
    <name type="common">Durian</name>
    <dbReference type="NCBI Taxonomy" id="66656"/>
    <lineage>
        <taxon>Eukaryota</taxon>
        <taxon>Viridiplantae</taxon>
        <taxon>Streptophyta</taxon>
        <taxon>Embryophyta</taxon>
        <taxon>Tracheophyta</taxon>
        <taxon>Spermatophyta</taxon>
        <taxon>Magnoliopsida</taxon>
        <taxon>eudicotyledons</taxon>
        <taxon>Gunneridae</taxon>
        <taxon>Pentapetalae</taxon>
        <taxon>rosids</taxon>
        <taxon>malvids</taxon>
        <taxon>Malvales</taxon>
        <taxon>Malvaceae</taxon>
        <taxon>Helicteroideae</taxon>
        <taxon>Durio</taxon>
    </lineage>
</organism>
<evidence type="ECO:0000313" key="7">
    <source>
        <dbReference type="RefSeq" id="XP_022739604.1"/>
    </source>
</evidence>
<dbReference type="KEGG" id="dzi:111291817"/>
<evidence type="ECO:0000313" key="9">
    <source>
        <dbReference type="RefSeq" id="XP_022739606.1"/>
    </source>
</evidence>
<evidence type="ECO:0000313" key="3">
    <source>
        <dbReference type="RefSeq" id="XP_022739599.1"/>
    </source>
</evidence>
<dbReference type="RefSeq" id="XP_022739599.1">
    <property type="nucleotide sequence ID" value="XM_022883864.1"/>
</dbReference>
<evidence type="ECO:0000313" key="5">
    <source>
        <dbReference type="RefSeq" id="XP_022739602.1"/>
    </source>
</evidence>
<name>A0A6P5YGY2_DURZI</name>
<reference evidence="3 4" key="1">
    <citation type="submission" date="2025-04" db="UniProtKB">
        <authorList>
            <consortium name="RefSeq"/>
        </authorList>
    </citation>
    <scope>IDENTIFICATION</scope>
    <source>
        <tissue evidence="3 4">Fruit stalk</tissue>
    </source>
</reference>
<evidence type="ECO:0000313" key="4">
    <source>
        <dbReference type="RefSeq" id="XP_022739600.1"/>
    </source>
</evidence>
<dbReference type="RefSeq" id="XP_022739605.1">
    <property type="nucleotide sequence ID" value="XM_022883870.1"/>
</dbReference>
<evidence type="ECO:0000256" key="1">
    <source>
        <dbReference type="SAM" id="MobiDB-lite"/>
    </source>
</evidence>
<evidence type="ECO:0000313" key="8">
    <source>
        <dbReference type="RefSeq" id="XP_022739605.1"/>
    </source>
</evidence>
<keyword evidence="2" id="KW-1185">Reference proteome</keyword>
<gene>
    <name evidence="3 4 5 6 7 8 9" type="primary">LOC111291817</name>
</gene>
<feature type="region of interest" description="Disordered" evidence="1">
    <location>
        <begin position="154"/>
        <end position="173"/>
    </location>
</feature>
<dbReference type="AlphaFoldDB" id="A0A6P5YGY2"/>
<dbReference type="RefSeq" id="XP_022739602.1">
    <property type="nucleotide sequence ID" value="XM_022883867.1"/>
</dbReference>
<sequence>MSSSFHPTNGQIPSQTADTTSMNRLLASEYEDAESVYNHQASSQFHSFLESQQPIVGRIDTGFSYPYVHVSYSNDHHGRSSGTAFQLTQPDKDGECNDAGITCEPHKNIDFTSWEDVLENCTPGVESVQYQPPFSLKQHDIMGQLFENSILKKEENERRSPAQEEWQASDGDSSDLAKWALDQRLHQDWRCDLTSRFHGQEVKSPCASRKAT</sequence>
<dbReference type="RefSeq" id="XP_022739603.1">
    <property type="nucleotide sequence ID" value="XM_022883868.1"/>
</dbReference>
<dbReference type="OrthoDB" id="407555at2759"/>
<accession>A0A6P5YGY2</accession>
<protein>
    <submittedName>
        <fullName evidence="3 4">Calmodulin-binding transcription activator 3-like isoform X1</fullName>
    </submittedName>
</protein>
<dbReference type="RefSeq" id="XP_022739606.1">
    <property type="nucleotide sequence ID" value="XM_022883871.1"/>
</dbReference>
<dbReference type="Proteomes" id="UP000515121">
    <property type="component" value="Unplaced"/>
</dbReference>